<reference evidence="2" key="1">
    <citation type="submission" date="2021-01" db="EMBL/GenBank/DDBJ databases">
        <authorList>
            <person name="Corre E."/>
            <person name="Pelletier E."/>
            <person name="Niang G."/>
            <person name="Scheremetjew M."/>
            <person name="Finn R."/>
            <person name="Kale V."/>
            <person name="Holt S."/>
            <person name="Cochrane G."/>
            <person name="Meng A."/>
            <person name="Brown T."/>
            <person name="Cohen L."/>
        </authorList>
    </citation>
    <scope>NUCLEOTIDE SEQUENCE</scope>
    <source>
        <strain evidence="2">CCAP 1951/1</strain>
    </source>
</reference>
<sequence>MAGMRRPRAVEPGDHNVRESCEMLEWYLDRASHRPRADTHTTRCRGRLPYALDPIPPELVGCANVKVLRAAAARAGMGRDITAALSYLGEDGVPPPTAESQGREPKEPPTVHVSQFAKKVMRELVRIRLLRQVQDRRLCETLRLHPECGIFGVEKAGKIVKVKGQAHQAARLVFDARPGNLRLGRIDVPLSLFTLHMFLEAVALFPGFYCVSKDMRHYYYQWKISEALQRNFVVRADDEMYLPQVLLMGYADACVMAQAATWALAMMPPDPSEVRTSTQGPDLGLPLSTRRSSSLPRMAWLREGGREDGRRIGALFVLLDGVFVMTEDQQLRDDWRRRIEENARRCNVIIKEGEDSNDVRPLEFGGVEMARRTPGRVTGIRPASRDRSWPQFNKQAGGYRRREVASAAGKTLWVCRVRQAEPAELGFIASVSAQVGAGEGDWDDICDPGKQCMSQLRALLIKYGDNEFRPPRSGPRQKTGVRLLATDATPTRWGWIEMRDGQVVAWGASEKSVVEKDQVLMEMQAVREAVHRLPNFDPTTEAVLIAIDADSVTHAIGKGYSGSEQIREELQKLRVSNAVIRARRVPGKDNLADLPSRGVDVHEALSPTSSLSAAIREDAELRRQETWRVLAALRDEYR</sequence>
<protein>
    <submittedName>
        <fullName evidence="2">Uncharacterized protein</fullName>
    </submittedName>
</protein>
<organism evidence="2">
    <name type="scientific">Neobodo designis</name>
    <name type="common">Flagellated protozoan</name>
    <name type="synonym">Bodo designis</name>
    <dbReference type="NCBI Taxonomy" id="312471"/>
    <lineage>
        <taxon>Eukaryota</taxon>
        <taxon>Discoba</taxon>
        <taxon>Euglenozoa</taxon>
        <taxon>Kinetoplastea</taxon>
        <taxon>Metakinetoplastina</taxon>
        <taxon>Neobodonida</taxon>
        <taxon>Neobodo</taxon>
    </lineage>
</organism>
<evidence type="ECO:0000256" key="1">
    <source>
        <dbReference type="SAM" id="MobiDB-lite"/>
    </source>
</evidence>
<feature type="region of interest" description="Disordered" evidence="1">
    <location>
        <begin position="88"/>
        <end position="112"/>
    </location>
</feature>
<gene>
    <name evidence="2" type="ORF">NDES1114_LOCUS28090</name>
</gene>
<accession>A0A7S1W061</accession>
<proteinExistence type="predicted"/>
<dbReference type="EMBL" id="HBGF01041943">
    <property type="protein sequence ID" value="CAD9141816.1"/>
    <property type="molecule type" value="Transcribed_RNA"/>
</dbReference>
<dbReference type="AlphaFoldDB" id="A0A7S1W061"/>
<evidence type="ECO:0000313" key="2">
    <source>
        <dbReference type="EMBL" id="CAD9141816.1"/>
    </source>
</evidence>
<name>A0A7S1W061_NEODS</name>